<name>A0A0G0T2T1_9BACT</name>
<evidence type="ECO:0000313" key="2">
    <source>
        <dbReference type="Proteomes" id="UP000034664"/>
    </source>
</evidence>
<gene>
    <name evidence="1" type="ORF">UU14_C0030G0013</name>
</gene>
<dbReference type="InterPro" id="IPR043733">
    <property type="entry name" value="DUF5677"/>
</dbReference>
<reference evidence="1 2" key="1">
    <citation type="journal article" date="2015" name="Nature">
        <title>rRNA introns, odd ribosomes, and small enigmatic genomes across a large radiation of phyla.</title>
        <authorList>
            <person name="Brown C.T."/>
            <person name="Hug L.A."/>
            <person name="Thomas B.C."/>
            <person name="Sharon I."/>
            <person name="Castelle C.J."/>
            <person name="Singh A."/>
            <person name="Wilkins M.J."/>
            <person name="Williams K.H."/>
            <person name="Banfield J.F."/>
        </authorList>
    </citation>
    <scope>NUCLEOTIDE SEQUENCE [LARGE SCALE GENOMIC DNA]</scope>
</reference>
<organism evidence="1 2">
    <name type="scientific">Candidatus Roizmanbacteria bacterium GW2011_GWB1_40_7</name>
    <dbReference type="NCBI Taxonomy" id="1618482"/>
    <lineage>
        <taxon>Bacteria</taxon>
        <taxon>Candidatus Roizmaniibacteriota</taxon>
    </lineage>
</organism>
<comment type="caution">
    <text evidence="1">The sequence shown here is derived from an EMBL/GenBank/DDBJ whole genome shotgun (WGS) entry which is preliminary data.</text>
</comment>
<protein>
    <submittedName>
        <fullName evidence="1">Uncharacterized protein</fullName>
    </submittedName>
</protein>
<dbReference type="AlphaFoldDB" id="A0A0G0T2T1"/>
<dbReference type="Pfam" id="PF18928">
    <property type="entry name" value="DUF5677"/>
    <property type="match status" value="1"/>
</dbReference>
<accession>A0A0G0T2T1</accession>
<sequence>MTNLIYQKHKELFDFNEKLRKIVDGVMDKEFHKITPKVALTTFALGKAYKTHGAILFLCAQGYGEDAAILTRSLFDLSITLLYILKDPTNKRVLRYFHYDSIIRKKMFDHAKGVPTFAKLFEERKLHPKPGDTTIEDVEKYAKLAQEKYNYGRMGWSDKPIRQMAEEVGREGAYQTVYYLQSNITHSAVRTMNDYVKAHDKGYTVDIGRGESWVQEDLIASFDFFLAIASRCNKTLRLGIAKQLNDLSKRYLGEVGRVNKEAGKLSL</sequence>
<evidence type="ECO:0000313" key="1">
    <source>
        <dbReference type="EMBL" id="KKR71339.1"/>
    </source>
</evidence>
<dbReference type="EMBL" id="LBZM01000030">
    <property type="protein sequence ID" value="KKR71339.1"/>
    <property type="molecule type" value="Genomic_DNA"/>
</dbReference>
<proteinExistence type="predicted"/>
<dbReference type="Proteomes" id="UP000034664">
    <property type="component" value="Unassembled WGS sequence"/>
</dbReference>